<keyword evidence="2" id="KW-0812">Transmembrane</keyword>
<sequence>MKAGNLESVSANLPCLAKLGCITMNWWLENFWILLAGTIILVSVTLALVMYCICRRLLRQGKKWKISKSVKRTQKDEETIYENVTNEPPVCSPPLPPRNQADNTASRSPQENESQQPYSTIMKKTVSVPSYIEAISDYDDVDISSMHKN</sequence>
<evidence type="ECO:0000313" key="3">
    <source>
        <dbReference type="Ensembl" id="ENSVURP00010002986.1"/>
    </source>
</evidence>
<evidence type="ECO:0000313" key="4">
    <source>
        <dbReference type="Proteomes" id="UP000314987"/>
    </source>
</evidence>
<feature type="compositionally biased region" description="Polar residues" evidence="1">
    <location>
        <begin position="100"/>
        <end position="119"/>
    </location>
</feature>
<dbReference type="STRING" id="29139.ENSVURP00010002986"/>
<dbReference type="GO" id="GO:0001772">
    <property type="term" value="C:immunological synapse"/>
    <property type="evidence" value="ECO:0007669"/>
    <property type="project" value="InterPro"/>
</dbReference>
<reference evidence="4" key="1">
    <citation type="submission" date="2018-12" db="EMBL/GenBank/DDBJ databases">
        <authorList>
            <person name="Yazar S."/>
        </authorList>
    </citation>
    <scope>NUCLEOTIDE SEQUENCE [LARGE SCALE GENOMIC DNA]</scope>
</reference>
<evidence type="ECO:0000256" key="1">
    <source>
        <dbReference type="SAM" id="MobiDB-lite"/>
    </source>
</evidence>
<dbReference type="Proteomes" id="UP000314987">
    <property type="component" value="Unassembled WGS sequence"/>
</dbReference>
<dbReference type="GO" id="GO:0097197">
    <property type="term" value="C:tetraspanin-enriched microdomain"/>
    <property type="evidence" value="ECO:0007669"/>
    <property type="project" value="InterPro"/>
</dbReference>
<dbReference type="InterPro" id="IPR052133">
    <property type="entry name" value="Immune_Signaling-Apoptosis_Reg"/>
</dbReference>
<reference evidence="3" key="2">
    <citation type="submission" date="2025-08" db="UniProtKB">
        <authorList>
            <consortium name="Ensembl"/>
        </authorList>
    </citation>
    <scope>IDENTIFICATION</scope>
</reference>
<feature type="region of interest" description="Disordered" evidence="1">
    <location>
        <begin position="70"/>
        <end position="121"/>
    </location>
</feature>
<dbReference type="AlphaFoldDB" id="A0A4X2JYY8"/>
<organism evidence="3 4">
    <name type="scientific">Vombatus ursinus</name>
    <name type="common">Common wombat</name>
    <dbReference type="NCBI Taxonomy" id="29139"/>
    <lineage>
        <taxon>Eukaryota</taxon>
        <taxon>Metazoa</taxon>
        <taxon>Chordata</taxon>
        <taxon>Craniata</taxon>
        <taxon>Vertebrata</taxon>
        <taxon>Euteleostomi</taxon>
        <taxon>Mammalia</taxon>
        <taxon>Metatheria</taxon>
        <taxon>Diprotodontia</taxon>
        <taxon>Vombatidae</taxon>
        <taxon>Vombatus</taxon>
    </lineage>
</organism>
<name>A0A4X2JYY8_VOMUR</name>
<gene>
    <name evidence="3" type="primary">SCIMP</name>
</gene>
<proteinExistence type="predicted"/>
<accession>A0A4X2JYY8</accession>
<dbReference type="Pfam" id="PF15050">
    <property type="entry name" value="SCIMP"/>
    <property type="match status" value="1"/>
</dbReference>
<dbReference type="PANTHER" id="PTHR12044:SF11">
    <property type="entry name" value="SLP ADAPTER AND CSK-INTERACTING MEMBRANE PROTEIN"/>
    <property type="match status" value="1"/>
</dbReference>
<keyword evidence="2" id="KW-1133">Transmembrane helix</keyword>
<protein>
    <recommendedName>
        <fullName evidence="5">SLP adaptor and CSK interacting membrane protein</fullName>
    </recommendedName>
</protein>
<reference evidence="3" key="3">
    <citation type="submission" date="2025-09" db="UniProtKB">
        <authorList>
            <consortium name="Ensembl"/>
        </authorList>
    </citation>
    <scope>IDENTIFICATION</scope>
</reference>
<feature type="transmembrane region" description="Helical" evidence="2">
    <location>
        <begin position="31"/>
        <end position="54"/>
    </location>
</feature>
<dbReference type="GeneTree" id="ENSGT00390000007003"/>
<dbReference type="PANTHER" id="PTHR12044">
    <property type="entry name" value="BCL2 INTERACTING MEDIATOR OF CELL DEATH"/>
    <property type="match status" value="1"/>
</dbReference>
<keyword evidence="4" id="KW-1185">Reference proteome</keyword>
<dbReference type="Ensembl" id="ENSVURT00010003380.1">
    <property type="protein sequence ID" value="ENSVURP00010002986.1"/>
    <property type="gene ID" value="ENSVURG00010002428.1"/>
</dbReference>
<evidence type="ECO:0008006" key="5">
    <source>
        <dbReference type="Google" id="ProtNLM"/>
    </source>
</evidence>
<dbReference type="OMA" id="NYFWIIL"/>
<dbReference type="InterPro" id="IPR028181">
    <property type="entry name" value="SCIMP"/>
</dbReference>
<keyword evidence="2" id="KW-0472">Membrane</keyword>
<evidence type="ECO:0000256" key="2">
    <source>
        <dbReference type="SAM" id="Phobius"/>
    </source>
</evidence>